<sequence length="60" mass="6714">MVPRAEFDIVAEQLRKVMEFMHQHLGMTMDGAGLSQPQPSSPPPHDQRQPPQIDPADPPQ</sequence>
<evidence type="ECO:0000313" key="3">
    <source>
        <dbReference type="Proteomes" id="UP001420932"/>
    </source>
</evidence>
<proteinExistence type="predicted"/>
<name>A0AAP0ENF5_9MAGN</name>
<dbReference type="AlphaFoldDB" id="A0AAP0ENF5"/>
<dbReference type="EMBL" id="JBBNAF010000012">
    <property type="protein sequence ID" value="KAK9092843.1"/>
    <property type="molecule type" value="Genomic_DNA"/>
</dbReference>
<gene>
    <name evidence="2" type="ORF">Syun_027754</name>
</gene>
<evidence type="ECO:0000256" key="1">
    <source>
        <dbReference type="SAM" id="MobiDB-lite"/>
    </source>
</evidence>
<accession>A0AAP0ENF5</accession>
<protein>
    <submittedName>
        <fullName evidence="2">Uncharacterized protein</fullName>
    </submittedName>
</protein>
<evidence type="ECO:0000313" key="2">
    <source>
        <dbReference type="EMBL" id="KAK9092843.1"/>
    </source>
</evidence>
<keyword evidence="3" id="KW-1185">Reference proteome</keyword>
<dbReference type="Proteomes" id="UP001420932">
    <property type="component" value="Unassembled WGS sequence"/>
</dbReference>
<organism evidence="2 3">
    <name type="scientific">Stephania yunnanensis</name>
    <dbReference type="NCBI Taxonomy" id="152371"/>
    <lineage>
        <taxon>Eukaryota</taxon>
        <taxon>Viridiplantae</taxon>
        <taxon>Streptophyta</taxon>
        <taxon>Embryophyta</taxon>
        <taxon>Tracheophyta</taxon>
        <taxon>Spermatophyta</taxon>
        <taxon>Magnoliopsida</taxon>
        <taxon>Ranunculales</taxon>
        <taxon>Menispermaceae</taxon>
        <taxon>Menispermoideae</taxon>
        <taxon>Cissampelideae</taxon>
        <taxon>Stephania</taxon>
    </lineage>
</organism>
<feature type="region of interest" description="Disordered" evidence="1">
    <location>
        <begin position="27"/>
        <end position="60"/>
    </location>
</feature>
<comment type="caution">
    <text evidence="2">The sequence shown here is derived from an EMBL/GenBank/DDBJ whole genome shotgun (WGS) entry which is preliminary data.</text>
</comment>
<reference evidence="2 3" key="1">
    <citation type="submission" date="2024-01" db="EMBL/GenBank/DDBJ databases">
        <title>Genome assemblies of Stephania.</title>
        <authorList>
            <person name="Yang L."/>
        </authorList>
    </citation>
    <scope>NUCLEOTIDE SEQUENCE [LARGE SCALE GENOMIC DNA]</scope>
    <source>
        <strain evidence="2">YNDBR</strain>
        <tissue evidence="2">Leaf</tissue>
    </source>
</reference>